<proteinExistence type="predicted"/>
<sequence length="104" mass="11648">MIQIAEGPRGEALARDRAEKLIDYAIEIFDAAETEPGNRKSEYTPPIYNRSFAVRKRGRRLRVVNRDGGTNFVEWGAHPGNGPTFALGYAPMRKALDRLGNETD</sequence>
<accession>A0ABW1KK68</accession>
<dbReference type="Proteomes" id="UP001596203">
    <property type="component" value="Unassembled WGS sequence"/>
</dbReference>
<protein>
    <recommendedName>
        <fullName evidence="3">HK97 gp10 family phage protein</fullName>
    </recommendedName>
</protein>
<evidence type="ECO:0000313" key="2">
    <source>
        <dbReference type="Proteomes" id="UP001596203"/>
    </source>
</evidence>
<keyword evidence="2" id="KW-1185">Reference proteome</keyword>
<evidence type="ECO:0000313" key="1">
    <source>
        <dbReference type="EMBL" id="MFC6021507.1"/>
    </source>
</evidence>
<name>A0ABW1KK68_9ACTN</name>
<gene>
    <name evidence="1" type="ORF">ACFP2T_35730</name>
</gene>
<dbReference type="EMBL" id="JBHSPR010000044">
    <property type="protein sequence ID" value="MFC6021507.1"/>
    <property type="molecule type" value="Genomic_DNA"/>
</dbReference>
<organism evidence="1 2">
    <name type="scientific">Plantactinospora solaniradicis</name>
    <dbReference type="NCBI Taxonomy" id="1723736"/>
    <lineage>
        <taxon>Bacteria</taxon>
        <taxon>Bacillati</taxon>
        <taxon>Actinomycetota</taxon>
        <taxon>Actinomycetes</taxon>
        <taxon>Micromonosporales</taxon>
        <taxon>Micromonosporaceae</taxon>
        <taxon>Plantactinospora</taxon>
    </lineage>
</organism>
<evidence type="ECO:0008006" key="3">
    <source>
        <dbReference type="Google" id="ProtNLM"/>
    </source>
</evidence>
<comment type="caution">
    <text evidence="1">The sequence shown here is derived from an EMBL/GenBank/DDBJ whole genome shotgun (WGS) entry which is preliminary data.</text>
</comment>
<reference evidence="2" key="1">
    <citation type="journal article" date="2019" name="Int. J. Syst. Evol. Microbiol.">
        <title>The Global Catalogue of Microorganisms (GCM) 10K type strain sequencing project: providing services to taxonomists for standard genome sequencing and annotation.</title>
        <authorList>
            <consortium name="The Broad Institute Genomics Platform"/>
            <consortium name="The Broad Institute Genome Sequencing Center for Infectious Disease"/>
            <person name="Wu L."/>
            <person name="Ma J."/>
        </authorList>
    </citation>
    <scope>NUCLEOTIDE SEQUENCE [LARGE SCALE GENOMIC DNA]</scope>
    <source>
        <strain evidence="2">ZS-35-S2</strain>
    </source>
</reference>